<gene>
    <name evidence="2" type="ORF">FM21_30250</name>
</gene>
<evidence type="ECO:0000313" key="3">
    <source>
        <dbReference type="Proteomes" id="UP000029095"/>
    </source>
</evidence>
<evidence type="ECO:0000313" key="2">
    <source>
        <dbReference type="EMBL" id="KFG72426.1"/>
    </source>
</evidence>
<dbReference type="AlphaFoldDB" id="A0A086MU58"/>
<name>A0A086MU58_9ACTN</name>
<comment type="caution">
    <text evidence="2">The sequence shown here is derived from an EMBL/GenBank/DDBJ whole genome shotgun (WGS) entry which is preliminary data.</text>
</comment>
<sequence>MRPTTPVAVLAALAVSVLAGGCDTVDKALDCAQTARAIATSVDGLREAVERAVDDPTQADESLDAIDKELSDLEGRVDDADLSKAVDDLNQAVDNVRSAIDNGDRTLDIGPVIDAADEMGKVCTS</sequence>
<accession>A0A086MU58</accession>
<dbReference type="RefSeq" id="WP_043382660.1">
    <property type="nucleotide sequence ID" value="NZ_KN039947.1"/>
</dbReference>
<protein>
    <recommendedName>
        <fullName evidence="4">Secreted protein</fullName>
    </recommendedName>
</protein>
<dbReference type="PROSITE" id="PS51257">
    <property type="entry name" value="PROKAR_LIPOPROTEIN"/>
    <property type="match status" value="1"/>
</dbReference>
<feature type="chain" id="PRO_5038770307" description="Secreted protein" evidence="1">
    <location>
        <begin position="20"/>
        <end position="125"/>
    </location>
</feature>
<keyword evidence="3" id="KW-1185">Reference proteome</keyword>
<dbReference type="HOGENOM" id="CLU_127710_0_0_11"/>
<feature type="signal peptide" evidence="1">
    <location>
        <begin position="1"/>
        <end position="19"/>
    </location>
</feature>
<evidence type="ECO:0008006" key="4">
    <source>
        <dbReference type="Google" id="ProtNLM"/>
    </source>
</evidence>
<dbReference type="Proteomes" id="UP000029095">
    <property type="component" value="Unassembled WGS sequence"/>
</dbReference>
<keyword evidence="1" id="KW-0732">Signal</keyword>
<reference evidence="2 3" key="1">
    <citation type="submission" date="2014-05" db="EMBL/GenBank/DDBJ databases">
        <title>Complete genome sequence of the Streptomyces mutabilis TRM45540.</title>
        <authorList>
            <person name="Luo X."/>
            <person name="Zhang L."/>
        </authorList>
    </citation>
    <scope>NUCLEOTIDE SEQUENCE [LARGE SCALE GENOMIC DNA]</scope>
    <source>
        <strain evidence="2 3">TRM45540</strain>
    </source>
</reference>
<proteinExistence type="predicted"/>
<dbReference type="EMBL" id="JNFQ01000003">
    <property type="protein sequence ID" value="KFG72426.1"/>
    <property type="molecule type" value="Genomic_DNA"/>
</dbReference>
<organism evidence="2 3">
    <name type="scientific">Streptomyces mutabilis</name>
    <dbReference type="NCBI Taxonomy" id="67332"/>
    <lineage>
        <taxon>Bacteria</taxon>
        <taxon>Bacillati</taxon>
        <taxon>Actinomycetota</taxon>
        <taxon>Actinomycetes</taxon>
        <taxon>Kitasatosporales</taxon>
        <taxon>Streptomycetaceae</taxon>
        <taxon>Streptomyces</taxon>
    </lineage>
</organism>
<evidence type="ECO:0000256" key="1">
    <source>
        <dbReference type="SAM" id="SignalP"/>
    </source>
</evidence>